<evidence type="ECO:0000313" key="3">
    <source>
        <dbReference type="Proteomes" id="UP000218151"/>
    </source>
</evidence>
<feature type="region of interest" description="Disordered" evidence="1">
    <location>
        <begin position="1"/>
        <end position="26"/>
    </location>
</feature>
<organism evidence="2 3">
    <name type="scientific">Sphingomonas lenta</name>
    <dbReference type="NCBI Taxonomy" id="1141887"/>
    <lineage>
        <taxon>Bacteria</taxon>
        <taxon>Pseudomonadati</taxon>
        <taxon>Pseudomonadota</taxon>
        <taxon>Alphaproteobacteria</taxon>
        <taxon>Sphingomonadales</taxon>
        <taxon>Sphingomonadaceae</taxon>
        <taxon>Sphingomonas</taxon>
    </lineage>
</organism>
<dbReference type="Proteomes" id="UP000218151">
    <property type="component" value="Unassembled WGS sequence"/>
</dbReference>
<feature type="compositionally biased region" description="Low complexity" evidence="1">
    <location>
        <begin position="74"/>
        <end position="99"/>
    </location>
</feature>
<protein>
    <submittedName>
        <fullName evidence="2">Uncharacterized protein</fullName>
    </submittedName>
</protein>
<evidence type="ECO:0000313" key="2">
    <source>
        <dbReference type="EMBL" id="PAX06784.1"/>
    </source>
</evidence>
<accession>A0A2A2SBU9</accession>
<feature type="compositionally biased region" description="Gly residues" evidence="1">
    <location>
        <begin position="62"/>
        <end position="72"/>
    </location>
</feature>
<keyword evidence="3" id="KW-1185">Reference proteome</keyword>
<reference evidence="3" key="1">
    <citation type="submission" date="2017-09" db="EMBL/GenBank/DDBJ databases">
        <authorList>
            <person name="Feng G."/>
            <person name="Zhu H."/>
        </authorList>
    </citation>
    <scope>NUCLEOTIDE SEQUENCE [LARGE SCALE GENOMIC DNA]</scope>
    <source>
        <strain evidence="3">1PNM-20</strain>
    </source>
</reference>
<evidence type="ECO:0000256" key="1">
    <source>
        <dbReference type="SAM" id="MobiDB-lite"/>
    </source>
</evidence>
<dbReference type="AlphaFoldDB" id="A0A2A2SBU9"/>
<gene>
    <name evidence="2" type="ORF">CKY28_16830</name>
</gene>
<name>A0A2A2SBU9_9SPHN</name>
<feature type="compositionally biased region" description="Polar residues" evidence="1">
    <location>
        <begin position="1"/>
        <end position="21"/>
    </location>
</feature>
<feature type="region of interest" description="Disordered" evidence="1">
    <location>
        <begin position="42"/>
        <end position="99"/>
    </location>
</feature>
<proteinExistence type="predicted"/>
<dbReference type="EMBL" id="NSLI01000005">
    <property type="protein sequence ID" value="PAX06784.1"/>
    <property type="molecule type" value="Genomic_DNA"/>
</dbReference>
<sequence>MATAKTWNSGMAQAIRSSPRTVGSRASRCATLAATARCVSSAPLGRPVVPPVNWSTASASGSTGGSATGGRGWPSSSATKPMSSSTASTRRPGKRSAISACAITSAGSASSSMGRSSCAV</sequence>
<comment type="caution">
    <text evidence="2">The sequence shown here is derived from an EMBL/GenBank/DDBJ whole genome shotgun (WGS) entry which is preliminary data.</text>
</comment>